<dbReference type="Proteomes" id="UP000468943">
    <property type="component" value="Unassembled WGS sequence"/>
</dbReference>
<evidence type="ECO:0000313" key="3">
    <source>
        <dbReference type="Proteomes" id="UP000468943"/>
    </source>
</evidence>
<sequence>MAKKSKALSDNSASVPGPSTNPATNVMMADIVMRVGTSVMRGFVEKRFLKGRYGKDTAQEIVNNRSLKKTLATVAVAKLATKSTPGAVVIGSGLLVKTLWDRSQRRRDAKKAGDQTLIEQARSEDADE</sequence>
<accession>A0A6I4SKG6</accession>
<evidence type="ECO:0000256" key="1">
    <source>
        <dbReference type="SAM" id="MobiDB-lite"/>
    </source>
</evidence>
<dbReference type="AlphaFoldDB" id="A0A6I4SKG6"/>
<comment type="caution">
    <text evidence="2">The sequence shown here is derived from an EMBL/GenBank/DDBJ whole genome shotgun (WGS) entry which is preliminary data.</text>
</comment>
<feature type="region of interest" description="Disordered" evidence="1">
    <location>
        <begin position="1"/>
        <end position="24"/>
    </location>
</feature>
<proteinExistence type="predicted"/>
<reference evidence="2 3" key="1">
    <citation type="submission" date="2019-12" db="EMBL/GenBank/DDBJ databases">
        <title>Genomic-based taxomic classification of the family Erythrobacteraceae.</title>
        <authorList>
            <person name="Xu L."/>
        </authorList>
    </citation>
    <scope>NUCLEOTIDE SEQUENCE [LARGE SCALE GENOMIC DNA]</scope>
    <source>
        <strain evidence="2 3">JCM 17802</strain>
    </source>
</reference>
<feature type="compositionally biased region" description="Polar residues" evidence="1">
    <location>
        <begin position="8"/>
        <end position="24"/>
    </location>
</feature>
<keyword evidence="3" id="KW-1185">Reference proteome</keyword>
<name>A0A6I4SKG6_9SPHN</name>
<organism evidence="2 3">
    <name type="scientific">Pontixanthobacter gangjinensis</name>
    <dbReference type="NCBI Taxonomy" id="1028742"/>
    <lineage>
        <taxon>Bacteria</taxon>
        <taxon>Pseudomonadati</taxon>
        <taxon>Pseudomonadota</taxon>
        <taxon>Alphaproteobacteria</taxon>
        <taxon>Sphingomonadales</taxon>
        <taxon>Erythrobacteraceae</taxon>
        <taxon>Pontixanthobacter</taxon>
    </lineage>
</organism>
<feature type="region of interest" description="Disordered" evidence="1">
    <location>
        <begin position="103"/>
        <end position="128"/>
    </location>
</feature>
<dbReference type="OrthoDB" id="7391946at2"/>
<protein>
    <submittedName>
        <fullName evidence="2">Uncharacterized protein</fullName>
    </submittedName>
</protein>
<dbReference type="EMBL" id="WTYS01000001">
    <property type="protein sequence ID" value="MXO56259.1"/>
    <property type="molecule type" value="Genomic_DNA"/>
</dbReference>
<dbReference type="RefSeq" id="WP_160597477.1">
    <property type="nucleotide sequence ID" value="NZ_WTYS01000001.1"/>
</dbReference>
<gene>
    <name evidence="2" type="ORF">GRI36_05125</name>
</gene>
<evidence type="ECO:0000313" key="2">
    <source>
        <dbReference type="EMBL" id="MXO56259.1"/>
    </source>
</evidence>